<organism evidence="1 2">
    <name type="scientific">Trueperella pecoris</name>
    <dbReference type="NCBI Taxonomy" id="2733571"/>
    <lineage>
        <taxon>Bacteria</taxon>
        <taxon>Bacillati</taxon>
        <taxon>Actinomycetota</taxon>
        <taxon>Actinomycetes</taxon>
        <taxon>Actinomycetales</taxon>
        <taxon>Actinomycetaceae</taxon>
        <taxon>Trueperella</taxon>
    </lineage>
</organism>
<proteinExistence type="predicted"/>
<gene>
    <name evidence="1" type="ORF">INS88_09080</name>
</gene>
<protein>
    <submittedName>
        <fullName evidence="1">Uncharacterized protein</fullName>
    </submittedName>
</protein>
<evidence type="ECO:0000313" key="1">
    <source>
        <dbReference type="EMBL" id="QOR45399.1"/>
    </source>
</evidence>
<dbReference type="AlphaFoldDB" id="A0A7M1QTT0"/>
<evidence type="ECO:0000313" key="2">
    <source>
        <dbReference type="Proteomes" id="UP000595053"/>
    </source>
</evidence>
<keyword evidence="2" id="KW-1185">Reference proteome</keyword>
<dbReference type="EMBL" id="CP063213">
    <property type="protein sequence ID" value="QOR45399.1"/>
    <property type="molecule type" value="Genomic_DNA"/>
</dbReference>
<name>A0A7M1QTT0_9ACTO</name>
<dbReference type="Proteomes" id="UP000595053">
    <property type="component" value="Chromosome"/>
</dbReference>
<reference evidence="1 2" key="1">
    <citation type="submission" date="2020-10" db="EMBL/GenBank/DDBJ databases">
        <title>Trueperella pecoris sp. nov. isolated from bovine and porcine specimens.</title>
        <authorList>
            <person name="Schoenecker L."/>
            <person name="Schnydrig P."/>
            <person name="Brodard I."/>
            <person name="Thomann A."/>
            <person name="Hemphill A."/>
            <person name="Rodriguez-Campos S."/>
            <person name="Perreten V."/>
            <person name="Jores J."/>
            <person name="Kittl S."/>
        </authorList>
    </citation>
    <scope>NUCLEOTIDE SEQUENCE [LARGE SCALE GENOMIC DNA]</scope>
    <source>
        <strain evidence="1 2">15A0121</strain>
    </source>
</reference>
<dbReference type="RefSeq" id="WP_197550987.1">
    <property type="nucleotide sequence ID" value="NZ_CP063213.1"/>
</dbReference>
<sequence length="271" mass="29764">MVLERYPEALGFFADLQDTMNLLTPSKFIGFANVDWDHLVVYQDPSGAGLCLFEASDGFSGETITVHGNERVNVEAWQVVPGVVELTVLDDYGEVLTKVLAWVNDPMMYPVYPLKEVGEPARYRDYRVGAIAVDVKVYESVDEWQAAQEPIKVGDFSERKKSKTLPSEAYVGPEFISSPWLFSMYSGEARVEDVSPISIFKAVCSDVQIVTNGLTGKQWYKVGASCGIPVTLALPIDTTPAPHPGSVVDGKAFLCGSTGVWNHCDSERLVL</sequence>
<accession>A0A7M1QTT0</accession>